<dbReference type="InterPro" id="IPR051786">
    <property type="entry name" value="ASN_synthetase/amidase"/>
</dbReference>
<evidence type="ECO:0000256" key="2">
    <source>
        <dbReference type="ARBA" id="ARBA00005752"/>
    </source>
</evidence>
<protein>
    <recommendedName>
        <fullName evidence="3">asparagine synthase (glutamine-hydrolyzing)</fullName>
        <ecNumber evidence="3">6.3.5.4</ecNumber>
    </recommendedName>
</protein>
<dbReference type="SUPFAM" id="SSF56235">
    <property type="entry name" value="N-terminal nucleophile aminohydrolases (Ntn hydrolases)"/>
    <property type="match status" value="1"/>
</dbReference>
<dbReference type="Gene3D" id="3.60.20.10">
    <property type="entry name" value="Glutamine Phosphoribosylpyrophosphate, subunit 1, domain 1"/>
    <property type="match status" value="1"/>
</dbReference>
<evidence type="ECO:0000256" key="1">
    <source>
        <dbReference type="ARBA" id="ARBA00005187"/>
    </source>
</evidence>
<organism evidence="6 7">
    <name type="scientific">Pseudopedobacter saltans</name>
    <dbReference type="NCBI Taxonomy" id="151895"/>
    <lineage>
        <taxon>Bacteria</taxon>
        <taxon>Pseudomonadati</taxon>
        <taxon>Bacteroidota</taxon>
        <taxon>Sphingobacteriia</taxon>
        <taxon>Sphingobacteriales</taxon>
        <taxon>Sphingobacteriaceae</taxon>
        <taxon>Pseudopedobacter</taxon>
    </lineage>
</organism>
<accession>A0A2W5EPW4</accession>
<dbReference type="EC" id="6.3.5.4" evidence="3"/>
<comment type="catalytic activity">
    <reaction evidence="4">
        <text>L-aspartate + L-glutamine + ATP + H2O = L-asparagine + L-glutamate + AMP + diphosphate + H(+)</text>
        <dbReference type="Rhea" id="RHEA:12228"/>
        <dbReference type="ChEBI" id="CHEBI:15377"/>
        <dbReference type="ChEBI" id="CHEBI:15378"/>
        <dbReference type="ChEBI" id="CHEBI:29985"/>
        <dbReference type="ChEBI" id="CHEBI:29991"/>
        <dbReference type="ChEBI" id="CHEBI:30616"/>
        <dbReference type="ChEBI" id="CHEBI:33019"/>
        <dbReference type="ChEBI" id="CHEBI:58048"/>
        <dbReference type="ChEBI" id="CHEBI:58359"/>
        <dbReference type="ChEBI" id="CHEBI:456215"/>
        <dbReference type="EC" id="6.3.5.4"/>
    </reaction>
</comment>
<gene>
    <name evidence="6" type="ORF">DI598_13395</name>
</gene>
<dbReference type="Pfam" id="PF13537">
    <property type="entry name" value="GATase_7"/>
    <property type="match status" value="1"/>
</dbReference>
<name>A0A2W5EPW4_9SPHI</name>
<dbReference type="PROSITE" id="PS51278">
    <property type="entry name" value="GATASE_TYPE_2"/>
    <property type="match status" value="1"/>
</dbReference>
<dbReference type="CDD" id="cd00712">
    <property type="entry name" value="AsnB"/>
    <property type="match status" value="1"/>
</dbReference>
<dbReference type="InterPro" id="IPR033738">
    <property type="entry name" value="AsnB_N"/>
</dbReference>
<evidence type="ECO:0000259" key="5">
    <source>
        <dbReference type="PROSITE" id="PS51278"/>
    </source>
</evidence>
<evidence type="ECO:0000313" key="7">
    <source>
        <dbReference type="Proteomes" id="UP000249645"/>
    </source>
</evidence>
<dbReference type="PANTHER" id="PTHR43284">
    <property type="entry name" value="ASPARAGINE SYNTHETASE (GLUTAMINE-HYDROLYZING)"/>
    <property type="match status" value="1"/>
</dbReference>
<comment type="similarity">
    <text evidence="2">Belongs to the asparagine synthetase family.</text>
</comment>
<dbReference type="InterPro" id="IPR017932">
    <property type="entry name" value="GATase_2_dom"/>
</dbReference>
<evidence type="ECO:0000256" key="3">
    <source>
        <dbReference type="ARBA" id="ARBA00012737"/>
    </source>
</evidence>
<reference evidence="6 7" key="1">
    <citation type="submission" date="2017-11" db="EMBL/GenBank/DDBJ databases">
        <title>Infants hospitalized years apart are colonized by the same room-sourced microbial strains.</title>
        <authorList>
            <person name="Brooks B."/>
            <person name="Olm M.R."/>
            <person name="Firek B.A."/>
            <person name="Baker R."/>
            <person name="Thomas B.C."/>
            <person name="Morowitz M.J."/>
            <person name="Banfield J.F."/>
        </authorList>
    </citation>
    <scope>NUCLEOTIDE SEQUENCE [LARGE SCALE GENOMIC DNA]</scope>
    <source>
        <strain evidence="6">S2_009_000_R2_76</strain>
    </source>
</reference>
<proteinExistence type="inferred from homology"/>
<dbReference type="EMBL" id="QFOI01000271">
    <property type="protein sequence ID" value="PZP45318.1"/>
    <property type="molecule type" value="Genomic_DNA"/>
</dbReference>
<dbReference type="InterPro" id="IPR029055">
    <property type="entry name" value="Ntn_hydrolases_N"/>
</dbReference>
<sequence>MVGIAGILTPIHTFLTRNRLRQMLEEGVDPASIWIDDNNNTGFSHQQSYLHYTICFDGDIYNAPSLRMFLESKGYHFPDMSNAIIVMAAYDFWKEKCMEELRGAFAFALYNSKEQSLLLTRDRLGEKPLFYYGDFRERGRFVQLIFASNMQSLWNIGAPQVLDPTMVLNYLTLGYTTNPNKKMATFYSDILALPPGNFLKIFPKEGKTQMRNWYRPNIQKNEALTDEEAVNGFGSILSQSLSDCTNNLEESSLSFISNIINNSNSSSSIYENDALSMFDPFCKTMEEPVANISVIQQFAHASDIAQQNNEILLSEIGFNEIFGRKNNYQLAYLQYLIRNNYKLFQKEKKLFRQNGNLDNWKISHYWQAFSPKKTAQQKQNELIKQQNNFPFLNEDFLLRYQNIDMLRQPETHQPEDAMYFDIFTLGLEEQ</sequence>
<dbReference type="GO" id="GO:0004066">
    <property type="term" value="F:asparagine synthase (glutamine-hydrolyzing) activity"/>
    <property type="evidence" value="ECO:0007669"/>
    <property type="project" value="UniProtKB-EC"/>
</dbReference>
<evidence type="ECO:0000256" key="4">
    <source>
        <dbReference type="ARBA" id="ARBA00048741"/>
    </source>
</evidence>
<evidence type="ECO:0000313" key="6">
    <source>
        <dbReference type="EMBL" id="PZP45318.1"/>
    </source>
</evidence>
<comment type="caution">
    <text evidence="6">The sequence shown here is derived from an EMBL/GenBank/DDBJ whole genome shotgun (WGS) entry which is preliminary data.</text>
</comment>
<feature type="non-terminal residue" evidence="6">
    <location>
        <position position="430"/>
    </location>
</feature>
<dbReference type="AlphaFoldDB" id="A0A2W5EPW4"/>
<dbReference type="PANTHER" id="PTHR43284:SF1">
    <property type="entry name" value="ASPARAGINE SYNTHETASE"/>
    <property type="match status" value="1"/>
</dbReference>
<feature type="domain" description="Glutamine amidotransferase type-2" evidence="5">
    <location>
        <begin position="1"/>
        <end position="204"/>
    </location>
</feature>
<dbReference type="Proteomes" id="UP000249645">
    <property type="component" value="Unassembled WGS sequence"/>
</dbReference>
<comment type="pathway">
    <text evidence="1">Amino-acid biosynthesis; L-asparagine biosynthesis; L-asparagine from L-aspartate (L-Gln route): step 1/1.</text>
</comment>